<gene>
    <name evidence="5" type="ORF">IAB77_05600</name>
</gene>
<proteinExistence type="inferred from homology"/>
<feature type="domain" description="Lipoyl-binding" evidence="3">
    <location>
        <begin position="2"/>
        <end position="77"/>
    </location>
</feature>
<feature type="compositionally biased region" description="Basic and acidic residues" evidence="2">
    <location>
        <begin position="146"/>
        <end position="156"/>
    </location>
</feature>
<protein>
    <submittedName>
        <fullName evidence="5">E3 binding domain-containing protein</fullName>
    </submittedName>
</protein>
<organism evidence="5 6">
    <name type="scientific">Candidatus Scatomorpha intestinavium</name>
    <dbReference type="NCBI Taxonomy" id="2840922"/>
    <lineage>
        <taxon>Bacteria</taxon>
        <taxon>Bacillati</taxon>
        <taxon>Bacillota</taxon>
        <taxon>Clostridia</taxon>
        <taxon>Eubacteriales</taxon>
        <taxon>Candidatus Scatomorpha</taxon>
    </lineage>
</organism>
<evidence type="ECO:0000256" key="1">
    <source>
        <dbReference type="ARBA" id="ARBA00007317"/>
    </source>
</evidence>
<dbReference type="SUPFAM" id="SSF51230">
    <property type="entry name" value="Single hybrid motif"/>
    <property type="match status" value="1"/>
</dbReference>
<feature type="non-terminal residue" evidence="5">
    <location>
        <position position="168"/>
    </location>
</feature>
<dbReference type="Gene3D" id="2.40.50.100">
    <property type="match status" value="1"/>
</dbReference>
<sequence>MAKVIVMPKLGLTMTEGTVSKWLKKEGDAVKEGEPLFEVETDKLTNTIEASASGTLLKIAVAEGGTAKCLDPVAVIGEAGEDVSALIGAAPAAGAAAPAPAAAAAAPAAPARAPGERVLASPAAKKLAKELNIDISLVPGTGPKGRITEEDVKNYKPAEAAPAAPAAP</sequence>
<dbReference type="Gene3D" id="4.10.320.10">
    <property type="entry name" value="E3-binding domain"/>
    <property type="match status" value="1"/>
</dbReference>
<dbReference type="InterPro" id="IPR011053">
    <property type="entry name" value="Single_hybrid_motif"/>
</dbReference>
<evidence type="ECO:0000313" key="5">
    <source>
        <dbReference type="EMBL" id="HIQ78717.1"/>
    </source>
</evidence>
<dbReference type="InterPro" id="IPR000089">
    <property type="entry name" value="Biotin_lipoyl"/>
</dbReference>
<feature type="region of interest" description="Disordered" evidence="2">
    <location>
        <begin position="138"/>
        <end position="168"/>
    </location>
</feature>
<feature type="domain" description="Peripheral subunit-binding (PSBD)" evidence="4">
    <location>
        <begin position="119"/>
        <end position="156"/>
    </location>
</feature>
<accession>A0A9D0ZDP0</accession>
<dbReference type="InterPro" id="IPR036625">
    <property type="entry name" value="E3-bd_dom_sf"/>
</dbReference>
<dbReference type="Pfam" id="PF02817">
    <property type="entry name" value="E3_binding"/>
    <property type="match status" value="1"/>
</dbReference>
<dbReference type="PANTHER" id="PTHR23151:SF90">
    <property type="entry name" value="DIHYDROLIPOYLLYSINE-RESIDUE ACETYLTRANSFERASE COMPONENT OF PYRUVATE DEHYDROGENASE COMPLEX, MITOCHONDRIAL-RELATED"/>
    <property type="match status" value="1"/>
</dbReference>
<comment type="caution">
    <text evidence="5">The sequence shown here is derived from an EMBL/GenBank/DDBJ whole genome shotgun (WGS) entry which is preliminary data.</text>
</comment>
<name>A0A9D0ZDP0_9FIRM</name>
<dbReference type="PROSITE" id="PS50968">
    <property type="entry name" value="BIOTINYL_LIPOYL"/>
    <property type="match status" value="1"/>
</dbReference>
<dbReference type="PANTHER" id="PTHR23151">
    <property type="entry name" value="DIHYDROLIPOAMIDE ACETYL/SUCCINYL-TRANSFERASE-RELATED"/>
    <property type="match status" value="1"/>
</dbReference>
<evidence type="ECO:0000256" key="2">
    <source>
        <dbReference type="SAM" id="MobiDB-lite"/>
    </source>
</evidence>
<dbReference type="GO" id="GO:0045254">
    <property type="term" value="C:pyruvate dehydrogenase complex"/>
    <property type="evidence" value="ECO:0007669"/>
    <property type="project" value="InterPro"/>
</dbReference>
<dbReference type="AlphaFoldDB" id="A0A9D0ZDP0"/>
<dbReference type="GO" id="GO:0006086">
    <property type="term" value="P:pyruvate decarboxylation to acetyl-CoA"/>
    <property type="evidence" value="ECO:0007669"/>
    <property type="project" value="InterPro"/>
</dbReference>
<evidence type="ECO:0000259" key="4">
    <source>
        <dbReference type="PROSITE" id="PS51826"/>
    </source>
</evidence>
<dbReference type="PROSITE" id="PS51826">
    <property type="entry name" value="PSBD"/>
    <property type="match status" value="1"/>
</dbReference>
<feature type="compositionally biased region" description="Low complexity" evidence="2">
    <location>
        <begin position="157"/>
        <end position="168"/>
    </location>
</feature>
<reference evidence="5" key="1">
    <citation type="submission" date="2020-10" db="EMBL/GenBank/DDBJ databases">
        <authorList>
            <person name="Gilroy R."/>
        </authorList>
    </citation>
    <scope>NUCLEOTIDE SEQUENCE</scope>
    <source>
        <strain evidence="5">ChiBcolR7-354</strain>
    </source>
</reference>
<dbReference type="CDD" id="cd06849">
    <property type="entry name" value="lipoyl_domain"/>
    <property type="match status" value="1"/>
</dbReference>
<dbReference type="Proteomes" id="UP000824262">
    <property type="component" value="Unassembled WGS sequence"/>
</dbReference>
<comment type="similarity">
    <text evidence="1">Belongs to the 2-oxoacid dehydrogenase family.</text>
</comment>
<dbReference type="SUPFAM" id="SSF47005">
    <property type="entry name" value="Peripheral subunit-binding domain of 2-oxo acid dehydrogenase complex"/>
    <property type="match status" value="1"/>
</dbReference>
<dbReference type="Pfam" id="PF00364">
    <property type="entry name" value="Biotin_lipoyl"/>
    <property type="match status" value="1"/>
</dbReference>
<dbReference type="InterPro" id="IPR045257">
    <property type="entry name" value="E2/Pdx1"/>
</dbReference>
<evidence type="ECO:0000313" key="6">
    <source>
        <dbReference type="Proteomes" id="UP000824262"/>
    </source>
</evidence>
<dbReference type="GO" id="GO:0016746">
    <property type="term" value="F:acyltransferase activity"/>
    <property type="evidence" value="ECO:0007669"/>
    <property type="project" value="InterPro"/>
</dbReference>
<dbReference type="InterPro" id="IPR004167">
    <property type="entry name" value="PSBD"/>
</dbReference>
<evidence type="ECO:0000259" key="3">
    <source>
        <dbReference type="PROSITE" id="PS50968"/>
    </source>
</evidence>
<dbReference type="EMBL" id="DVGA01000054">
    <property type="protein sequence ID" value="HIQ78717.1"/>
    <property type="molecule type" value="Genomic_DNA"/>
</dbReference>
<reference evidence="5" key="2">
    <citation type="journal article" date="2021" name="PeerJ">
        <title>Extensive microbial diversity within the chicken gut microbiome revealed by metagenomics and culture.</title>
        <authorList>
            <person name="Gilroy R."/>
            <person name="Ravi A."/>
            <person name="Getino M."/>
            <person name="Pursley I."/>
            <person name="Horton D.L."/>
            <person name="Alikhan N.F."/>
            <person name="Baker D."/>
            <person name="Gharbi K."/>
            <person name="Hall N."/>
            <person name="Watson M."/>
            <person name="Adriaenssens E.M."/>
            <person name="Foster-Nyarko E."/>
            <person name="Jarju S."/>
            <person name="Secka A."/>
            <person name="Antonio M."/>
            <person name="Oren A."/>
            <person name="Chaudhuri R.R."/>
            <person name="La Ragione R."/>
            <person name="Hildebrand F."/>
            <person name="Pallen M.J."/>
        </authorList>
    </citation>
    <scope>NUCLEOTIDE SEQUENCE</scope>
    <source>
        <strain evidence="5">ChiBcolR7-354</strain>
    </source>
</reference>